<feature type="transmembrane region" description="Helical" evidence="1">
    <location>
        <begin position="202"/>
        <end position="223"/>
    </location>
</feature>
<feature type="transmembrane region" description="Helical" evidence="1">
    <location>
        <begin position="143"/>
        <end position="166"/>
    </location>
</feature>
<dbReference type="AlphaFoldDB" id="A0A0B5QJT6"/>
<dbReference type="InterPro" id="IPR031621">
    <property type="entry name" value="HisKA_7TM"/>
</dbReference>
<evidence type="ECO:0000256" key="1">
    <source>
        <dbReference type="SAM" id="Phobius"/>
    </source>
</evidence>
<reference evidence="4" key="1">
    <citation type="submission" date="2014-12" db="EMBL/GenBank/DDBJ databases">
        <title>Genome sequence of Clostridium beijerinckii strain 59B.</title>
        <authorList>
            <person name="Little G.T."/>
            <person name="Minton N.P."/>
        </authorList>
    </citation>
    <scope>NUCLEOTIDE SEQUENCE [LARGE SCALE GENOMIC DNA]</scope>
    <source>
        <strain evidence="4">59B</strain>
    </source>
</reference>
<dbReference type="InterPro" id="IPR035965">
    <property type="entry name" value="PAS-like_dom_sf"/>
</dbReference>
<evidence type="ECO:0000259" key="2">
    <source>
        <dbReference type="PROSITE" id="PS50887"/>
    </source>
</evidence>
<keyword evidence="1" id="KW-0472">Membrane</keyword>
<evidence type="ECO:0000313" key="4">
    <source>
        <dbReference type="Proteomes" id="UP000031866"/>
    </source>
</evidence>
<dbReference type="RefSeq" id="WP_041895796.1">
    <property type="nucleotide sequence ID" value="NZ_CP010086.2"/>
</dbReference>
<dbReference type="GO" id="GO:0005886">
    <property type="term" value="C:plasma membrane"/>
    <property type="evidence" value="ECO:0007669"/>
    <property type="project" value="TreeGrafter"/>
</dbReference>
<dbReference type="Pfam" id="PF00990">
    <property type="entry name" value="GGDEF"/>
    <property type="match status" value="1"/>
</dbReference>
<dbReference type="PROSITE" id="PS50887">
    <property type="entry name" value="GGDEF"/>
    <property type="match status" value="1"/>
</dbReference>
<feature type="transmembrane region" description="Helical" evidence="1">
    <location>
        <begin position="97"/>
        <end position="115"/>
    </location>
</feature>
<feature type="transmembrane region" description="Helical" evidence="1">
    <location>
        <begin position="6"/>
        <end position="26"/>
    </location>
</feature>
<dbReference type="SMART" id="SM00267">
    <property type="entry name" value="GGDEF"/>
    <property type="match status" value="1"/>
</dbReference>
<sequence length="512" mass="59798">MFNYIIFLAMFLTAFVSAQLCIFLFYKKRRIHLNGLLGVILCVFIYSLFYSFELICPNLTFMKLFTGIEYIGIASIPAFWVIMALEYTNKSRYITKKLYMLLFSLPVVLVALNITNDYHHLFYKSYTVDIADNLYIANLKPGIVYVICVIFINVCFIVGNSLYLIFYRKENSLYKKRSFKIMLTSFIPWIGYWIYMSRITSIRIDIVPIFMGVFCLIYTYALFKSNIFETATIARHVVFDNISEAILVLDQENKIIDMNNIAEKIFNIKSKLAIGQDVCTEFKEYQEIIKYIYEEKETSFNCEIKIKNKLYYFKGKLTLINNNRGKGKVIVLSDNTEQVLMIKKLEYYGITDVLTGVYNRKYFYKIAKEKIEACSDKKHMSLLMMDIDKFKIINDTYGHPTGDIVLKKVMNICKELLGKKYYIGRYGGEEFLILLDNANSEKALEIGETIRRRIENLEILHDNKCIKITSSFGIFTSVRERDLENMIKFADKALYEAKSLGRNRVSIKKGNS</sequence>
<dbReference type="Proteomes" id="UP000031866">
    <property type="component" value="Chromosome"/>
</dbReference>
<name>A0A0B5QJT6_CLOBE</name>
<dbReference type="GO" id="GO:1902201">
    <property type="term" value="P:negative regulation of bacterial-type flagellum-dependent cell motility"/>
    <property type="evidence" value="ECO:0007669"/>
    <property type="project" value="TreeGrafter"/>
</dbReference>
<dbReference type="OrthoDB" id="9781069at2"/>
<keyword evidence="1" id="KW-1133">Transmembrane helix</keyword>
<dbReference type="InterPro" id="IPR050469">
    <property type="entry name" value="Diguanylate_Cyclase"/>
</dbReference>
<dbReference type="PANTHER" id="PTHR45138">
    <property type="entry name" value="REGULATORY COMPONENTS OF SENSORY TRANSDUCTION SYSTEM"/>
    <property type="match status" value="1"/>
</dbReference>
<dbReference type="GO" id="GO:0043709">
    <property type="term" value="P:cell adhesion involved in single-species biofilm formation"/>
    <property type="evidence" value="ECO:0007669"/>
    <property type="project" value="TreeGrafter"/>
</dbReference>
<proteinExistence type="predicted"/>
<feature type="transmembrane region" description="Helical" evidence="1">
    <location>
        <begin position="33"/>
        <end position="52"/>
    </location>
</feature>
<dbReference type="PANTHER" id="PTHR45138:SF9">
    <property type="entry name" value="DIGUANYLATE CYCLASE DGCM-RELATED"/>
    <property type="match status" value="1"/>
</dbReference>
<dbReference type="KEGG" id="cbei:LF65_01912"/>
<dbReference type="GO" id="GO:0052621">
    <property type="term" value="F:diguanylate cyclase activity"/>
    <property type="evidence" value="ECO:0007669"/>
    <property type="project" value="TreeGrafter"/>
</dbReference>
<organism evidence="3 4">
    <name type="scientific">Clostridium beijerinckii</name>
    <name type="common">Clostridium MP</name>
    <dbReference type="NCBI Taxonomy" id="1520"/>
    <lineage>
        <taxon>Bacteria</taxon>
        <taxon>Bacillati</taxon>
        <taxon>Bacillota</taxon>
        <taxon>Clostridia</taxon>
        <taxon>Eubacteriales</taxon>
        <taxon>Clostridiaceae</taxon>
        <taxon>Clostridium</taxon>
    </lineage>
</organism>
<evidence type="ECO:0000313" key="3">
    <source>
        <dbReference type="EMBL" id="AJG98511.1"/>
    </source>
</evidence>
<dbReference type="InterPro" id="IPR000160">
    <property type="entry name" value="GGDEF_dom"/>
</dbReference>
<dbReference type="InterPro" id="IPR043128">
    <property type="entry name" value="Rev_trsase/Diguanyl_cyclase"/>
</dbReference>
<dbReference type="EMBL" id="CP010086">
    <property type="protein sequence ID" value="AJG98511.1"/>
    <property type="molecule type" value="Genomic_DNA"/>
</dbReference>
<dbReference type="Gene3D" id="3.30.450.20">
    <property type="entry name" value="PAS domain"/>
    <property type="match status" value="1"/>
</dbReference>
<dbReference type="STRING" id="1520.LF65_01912"/>
<feature type="transmembrane region" description="Helical" evidence="1">
    <location>
        <begin position="64"/>
        <end position="85"/>
    </location>
</feature>
<dbReference type="SUPFAM" id="SSF55073">
    <property type="entry name" value="Nucleotide cyclase"/>
    <property type="match status" value="1"/>
</dbReference>
<protein>
    <submittedName>
        <fullName evidence="3">Diguanylate cyclase</fullName>
    </submittedName>
</protein>
<dbReference type="Pfam" id="PF16927">
    <property type="entry name" value="HisKA_7TM"/>
    <property type="match status" value="1"/>
</dbReference>
<dbReference type="CDD" id="cd01949">
    <property type="entry name" value="GGDEF"/>
    <property type="match status" value="1"/>
</dbReference>
<dbReference type="Gene3D" id="3.30.70.270">
    <property type="match status" value="1"/>
</dbReference>
<accession>A0A0B5QJT6</accession>
<dbReference type="InterPro" id="IPR029787">
    <property type="entry name" value="Nucleotide_cyclase"/>
</dbReference>
<dbReference type="SUPFAM" id="SSF55785">
    <property type="entry name" value="PYP-like sensor domain (PAS domain)"/>
    <property type="match status" value="1"/>
</dbReference>
<dbReference type="NCBIfam" id="TIGR00254">
    <property type="entry name" value="GGDEF"/>
    <property type="match status" value="1"/>
</dbReference>
<feature type="domain" description="GGDEF" evidence="2">
    <location>
        <begin position="378"/>
        <end position="510"/>
    </location>
</feature>
<keyword evidence="1" id="KW-0812">Transmembrane</keyword>
<feature type="transmembrane region" description="Helical" evidence="1">
    <location>
        <begin position="178"/>
        <end position="196"/>
    </location>
</feature>
<dbReference type="FunFam" id="3.30.70.270:FF:000001">
    <property type="entry name" value="Diguanylate cyclase domain protein"/>
    <property type="match status" value="1"/>
</dbReference>
<gene>
    <name evidence="3" type="ORF">LF65_01912</name>
</gene>